<keyword evidence="10" id="KW-0472">Membrane</keyword>
<dbReference type="GO" id="GO:0004623">
    <property type="term" value="F:phospholipase A2 activity"/>
    <property type="evidence" value="ECO:0007669"/>
    <property type="project" value="TreeGrafter"/>
</dbReference>
<comment type="similarity">
    <text evidence="1 9">Belongs to the lysophospholipase family.</text>
</comment>
<keyword evidence="10" id="KW-0812">Transmembrane</keyword>
<dbReference type="SMART" id="SM00022">
    <property type="entry name" value="PLAc"/>
    <property type="match status" value="1"/>
</dbReference>
<dbReference type="EC" id="3.1.1.5" evidence="2 9"/>
<name>A0A8H5BGZ4_9AGAR</name>
<gene>
    <name evidence="12" type="ORF">D9619_001853</name>
</gene>
<protein>
    <recommendedName>
        <fullName evidence="2 9">Lysophospholipase</fullName>
        <ecNumber evidence="2 9">3.1.1.5</ecNumber>
    </recommendedName>
</protein>
<keyword evidence="4 8" id="KW-0378">Hydrolase</keyword>
<reference evidence="12 13" key="1">
    <citation type="journal article" date="2020" name="ISME J.">
        <title>Uncovering the hidden diversity of litter-decomposition mechanisms in mushroom-forming fungi.</title>
        <authorList>
            <person name="Floudas D."/>
            <person name="Bentzer J."/>
            <person name="Ahren D."/>
            <person name="Johansson T."/>
            <person name="Persson P."/>
            <person name="Tunlid A."/>
        </authorList>
    </citation>
    <scope>NUCLEOTIDE SEQUENCE [LARGE SCALE GENOMIC DNA]</scope>
    <source>
        <strain evidence="12 13">CBS 101986</strain>
    </source>
</reference>
<dbReference type="GO" id="GO:0005829">
    <property type="term" value="C:cytosol"/>
    <property type="evidence" value="ECO:0007669"/>
    <property type="project" value="TreeGrafter"/>
</dbReference>
<dbReference type="InterPro" id="IPR016035">
    <property type="entry name" value="Acyl_Trfase/lysoPLipase"/>
</dbReference>
<evidence type="ECO:0000256" key="2">
    <source>
        <dbReference type="ARBA" id="ARBA00013274"/>
    </source>
</evidence>
<evidence type="ECO:0000313" key="13">
    <source>
        <dbReference type="Proteomes" id="UP000567179"/>
    </source>
</evidence>
<dbReference type="GO" id="GO:0046475">
    <property type="term" value="P:glycerophospholipid catabolic process"/>
    <property type="evidence" value="ECO:0007669"/>
    <property type="project" value="TreeGrafter"/>
</dbReference>
<evidence type="ECO:0000259" key="11">
    <source>
        <dbReference type="PROSITE" id="PS51210"/>
    </source>
</evidence>
<evidence type="ECO:0000256" key="5">
    <source>
        <dbReference type="ARBA" id="ARBA00022963"/>
    </source>
</evidence>
<accession>A0A8H5BGZ4</accession>
<dbReference type="AlphaFoldDB" id="A0A8H5BGZ4"/>
<evidence type="ECO:0000256" key="3">
    <source>
        <dbReference type="ARBA" id="ARBA00022729"/>
    </source>
</evidence>
<dbReference type="InterPro" id="IPR002642">
    <property type="entry name" value="LysoPLipase_cat_dom"/>
</dbReference>
<organism evidence="12 13">
    <name type="scientific">Psilocybe cf. subviscida</name>
    <dbReference type="NCBI Taxonomy" id="2480587"/>
    <lineage>
        <taxon>Eukaryota</taxon>
        <taxon>Fungi</taxon>
        <taxon>Dikarya</taxon>
        <taxon>Basidiomycota</taxon>
        <taxon>Agaricomycotina</taxon>
        <taxon>Agaricomycetes</taxon>
        <taxon>Agaricomycetidae</taxon>
        <taxon>Agaricales</taxon>
        <taxon>Agaricineae</taxon>
        <taxon>Strophariaceae</taxon>
        <taxon>Psilocybe</taxon>
    </lineage>
</organism>
<evidence type="ECO:0000256" key="8">
    <source>
        <dbReference type="PROSITE-ProRule" id="PRU00555"/>
    </source>
</evidence>
<dbReference type="PROSITE" id="PS51210">
    <property type="entry name" value="PLA2C"/>
    <property type="match status" value="1"/>
</dbReference>
<evidence type="ECO:0000256" key="1">
    <source>
        <dbReference type="ARBA" id="ARBA00008780"/>
    </source>
</evidence>
<evidence type="ECO:0000256" key="7">
    <source>
        <dbReference type="ARBA" id="ARBA00023180"/>
    </source>
</evidence>
<keyword evidence="13" id="KW-1185">Reference proteome</keyword>
<comment type="catalytic activity">
    <reaction evidence="9">
        <text>a 1-acyl-sn-glycero-3-phosphocholine + H2O = sn-glycerol 3-phosphocholine + a fatty acid + H(+)</text>
        <dbReference type="Rhea" id="RHEA:15177"/>
        <dbReference type="ChEBI" id="CHEBI:15377"/>
        <dbReference type="ChEBI" id="CHEBI:15378"/>
        <dbReference type="ChEBI" id="CHEBI:16870"/>
        <dbReference type="ChEBI" id="CHEBI:28868"/>
        <dbReference type="ChEBI" id="CHEBI:58168"/>
        <dbReference type="EC" id="3.1.1.5"/>
    </reaction>
</comment>
<proteinExistence type="inferred from homology"/>
<dbReference type="Pfam" id="PF01735">
    <property type="entry name" value="PLA2_B"/>
    <property type="match status" value="1"/>
</dbReference>
<comment type="caution">
    <text evidence="12">The sequence shown here is derived from an EMBL/GenBank/DDBJ whole genome shotgun (WGS) entry which is preliminary data.</text>
</comment>
<dbReference type="OrthoDB" id="4084751at2759"/>
<feature type="domain" description="PLA2c" evidence="11">
    <location>
        <begin position="30"/>
        <end position="604"/>
    </location>
</feature>
<dbReference type="PANTHER" id="PTHR10728">
    <property type="entry name" value="CYTOSOLIC PHOSPHOLIPASE A2"/>
    <property type="match status" value="1"/>
</dbReference>
<keyword evidence="7" id="KW-0325">Glycoprotein</keyword>
<feature type="transmembrane region" description="Helical" evidence="10">
    <location>
        <begin position="639"/>
        <end position="660"/>
    </location>
</feature>
<evidence type="ECO:0000313" key="12">
    <source>
        <dbReference type="EMBL" id="KAF5321982.1"/>
    </source>
</evidence>
<evidence type="ECO:0000256" key="4">
    <source>
        <dbReference type="ARBA" id="ARBA00022801"/>
    </source>
</evidence>
<keyword evidence="5 8" id="KW-0442">Lipid degradation</keyword>
<evidence type="ECO:0000256" key="6">
    <source>
        <dbReference type="ARBA" id="ARBA00023098"/>
    </source>
</evidence>
<dbReference type="PANTHER" id="PTHR10728:SF33">
    <property type="entry name" value="LYSOPHOSPHOLIPASE 1-RELATED"/>
    <property type="match status" value="1"/>
</dbReference>
<dbReference type="Gene3D" id="3.40.1090.10">
    <property type="entry name" value="Cytosolic phospholipase A2 catalytic domain"/>
    <property type="match status" value="1"/>
</dbReference>
<keyword evidence="6 8" id="KW-0443">Lipid metabolism</keyword>
<feature type="chain" id="PRO_5034310309" description="Lysophospholipase" evidence="9">
    <location>
        <begin position="18"/>
        <end position="704"/>
    </location>
</feature>
<feature type="signal peptide" evidence="9">
    <location>
        <begin position="1"/>
        <end position="17"/>
    </location>
</feature>
<evidence type="ECO:0000256" key="10">
    <source>
        <dbReference type="SAM" id="Phobius"/>
    </source>
</evidence>
<sequence>MKPLLFSPLPFILTTLAGQVTDYAPQTNVQCPDLSQTSLIRTFTPQNQTLHPDELAYVNTRRNTTIAAAWKDWLGDGSGLGYNLAAFSEFPNIGMAIPGGGLRAAQYGAATLVALDARNATAKAAGTGGLLQVASYLSGLSGGSWVTGSIVFNDFPDIDELVFGNGKDLDGWLLDLPFASPDGDNVLTVLNQDFYGSVLWSVIAKADAGVDTSITDPWARMISYHFLNQTNRQNFFTNDSAHGAGQLWSHIPQIPSYQNHLLPFPIVVSDSRPSTSNSTAALGFDSVVYEITPLEIASYDPFLSAGMNLTYAGTHLNNGRSVNGSSCVTGFDQAGFVMGSSASLFNQILDFGRNTLDKFSASDSQSLLYVLSRQLQEVRTRADDVANWPNPFQGQSSKTYEDTNATWLSLIDGSSNGENIPYGPLLANARNLDVLVTLEGSADDPINGWPNGSSLLMTSLRQNQFLRDSHKPFPPIPASPEDFIATGVNARPTFFGCDPSPTDKFPLVIYLPNAPPITGSPPVTNTATFQLTYTIYHTRIFFEQVFHNIVSGFTPNTNNPDPNWGKCLQCAAIDRARAKASTAISRSPLCTQCFKQYCYDPQNPPSKSELPNRDLVFKDPDPQGLSKLSLFLGNNKFKFVGGLVGLVLLIAVLCVAVLVYKKKWKLPFKTKYQKIQDPPAHGLIFEEFHLPDQENTYHLNSYAK</sequence>
<dbReference type="GO" id="GO:0004622">
    <property type="term" value="F:phosphatidylcholine lysophospholipase activity"/>
    <property type="evidence" value="ECO:0007669"/>
    <property type="project" value="UniProtKB-EC"/>
</dbReference>
<keyword evidence="10" id="KW-1133">Transmembrane helix</keyword>
<dbReference type="Proteomes" id="UP000567179">
    <property type="component" value="Unassembled WGS sequence"/>
</dbReference>
<evidence type="ECO:0000256" key="9">
    <source>
        <dbReference type="RuleBase" id="RU362103"/>
    </source>
</evidence>
<dbReference type="SUPFAM" id="SSF52151">
    <property type="entry name" value="FabD/lysophospholipase-like"/>
    <property type="match status" value="1"/>
</dbReference>
<dbReference type="EMBL" id="JAACJJ010000028">
    <property type="protein sequence ID" value="KAF5321982.1"/>
    <property type="molecule type" value="Genomic_DNA"/>
</dbReference>
<keyword evidence="3 9" id="KW-0732">Signal</keyword>